<proteinExistence type="predicted"/>
<gene>
    <name evidence="1" type="ORF">CYMTET_34376</name>
</gene>
<accession>A0AAE0FB69</accession>
<keyword evidence="2" id="KW-1185">Reference proteome</keyword>
<evidence type="ECO:0000313" key="2">
    <source>
        <dbReference type="Proteomes" id="UP001190700"/>
    </source>
</evidence>
<sequence length="98" mass="10454">VEQLPRVRMGQFFISGLEQLPSTSTGGVGWPDQDLEGDDAPVIVNSEELASIPSSEVDTNIEAADSEALKVASVAKPASATSWRERAALLRKTRETNG</sequence>
<name>A0AAE0FB69_9CHLO</name>
<protein>
    <submittedName>
        <fullName evidence="1">Uncharacterized protein</fullName>
    </submittedName>
</protein>
<dbReference type="Proteomes" id="UP001190700">
    <property type="component" value="Unassembled WGS sequence"/>
</dbReference>
<comment type="caution">
    <text evidence="1">The sequence shown here is derived from an EMBL/GenBank/DDBJ whole genome shotgun (WGS) entry which is preliminary data.</text>
</comment>
<dbReference type="AlphaFoldDB" id="A0AAE0FB69"/>
<feature type="non-terminal residue" evidence="1">
    <location>
        <position position="1"/>
    </location>
</feature>
<evidence type="ECO:0000313" key="1">
    <source>
        <dbReference type="EMBL" id="KAK3256492.1"/>
    </source>
</evidence>
<reference evidence="1 2" key="1">
    <citation type="journal article" date="2015" name="Genome Biol. Evol.">
        <title>Comparative Genomics of a Bacterivorous Green Alga Reveals Evolutionary Causalities and Consequences of Phago-Mixotrophic Mode of Nutrition.</title>
        <authorList>
            <person name="Burns J.A."/>
            <person name="Paasch A."/>
            <person name="Narechania A."/>
            <person name="Kim E."/>
        </authorList>
    </citation>
    <scope>NUCLEOTIDE SEQUENCE [LARGE SCALE GENOMIC DNA]</scope>
    <source>
        <strain evidence="1 2">PLY_AMNH</strain>
    </source>
</reference>
<organism evidence="1 2">
    <name type="scientific">Cymbomonas tetramitiformis</name>
    <dbReference type="NCBI Taxonomy" id="36881"/>
    <lineage>
        <taxon>Eukaryota</taxon>
        <taxon>Viridiplantae</taxon>
        <taxon>Chlorophyta</taxon>
        <taxon>Pyramimonadophyceae</taxon>
        <taxon>Pyramimonadales</taxon>
        <taxon>Pyramimonadaceae</taxon>
        <taxon>Cymbomonas</taxon>
    </lineage>
</organism>
<dbReference type="EMBL" id="LGRX02021615">
    <property type="protein sequence ID" value="KAK3256492.1"/>
    <property type="molecule type" value="Genomic_DNA"/>
</dbReference>